<dbReference type="Pfam" id="PF18758">
    <property type="entry name" value="KDZ"/>
    <property type="match status" value="1"/>
</dbReference>
<dbReference type="PROSITE" id="PS50600">
    <property type="entry name" value="ULP_PROTEASE"/>
    <property type="match status" value="1"/>
</dbReference>
<keyword evidence="4" id="KW-0175">Coiled coil</keyword>
<dbReference type="InParanoid" id="A0A165PGD0"/>
<feature type="domain" description="Ubiquitin-like protease family profile" evidence="5">
    <location>
        <begin position="756"/>
        <end position="934"/>
    </location>
</feature>
<dbReference type="GO" id="GO:0019783">
    <property type="term" value="F:ubiquitin-like protein peptidase activity"/>
    <property type="evidence" value="ECO:0007669"/>
    <property type="project" value="UniProtKB-ARBA"/>
</dbReference>
<name>A0A165PGD0_9AGAM</name>
<dbReference type="InterPro" id="IPR003653">
    <property type="entry name" value="Peptidase_C48_C"/>
</dbReference>
<dbReference type="OrthoDB" id="3253684at2759"/>
<gene>
    <name evidence="6" type="ORF">NEOLEDRAFT_1158394</name>
</gene>
<evidence type="ECO:0000256" key="1">
    <source>
        <dbReference type="ARBA" id="ARBA00005234"/>
    </source>
</evidence>
<accession>A0A165PGD0</accession>
<dbReference type="STRING" id="1314782.A0A165PGD0"/>
<evidence type="ECO:0000256" key="3">
    <source>
        <dbReference type="ARBA" id="ARBA00022801"/>
    </source>
</evidence>
<evidence type="ECO:0000256" key="4">
    <source>
        <dbReference type="SAM" id="Coils"/>
    </source>
</evidence>
<dbReference type="InterPro" id="IPR040521">
    <property type="entry name" value="KDZ"/>
</dbReference>
<comment type="similarity">
    <text evidence="1">Belongs to the peptidase C48 family.</text>
</comment>
<dbReference type="EMBL" id="KV425612">
    <property type="protein sequence ID" value="KZT21004.1"/>
    <property type="molecule type" value="Genomic_DNA"/>
</dbReference>
<dbReference type="AlphaFoldDB" id="A0A165PGD0"/>
<dbReference type="GO" id="GO:0008234">
    <property type="term" value="F:cysteine-type peptidase activity"/>
    <property type="evidence" value="ECO:0007669"/>
    <property type="project" value="InterPro"/>
</dbReference>
<evidence type="ECO:0000313" key="7">
    <source>
        <dbReference type="Proteomes" id="UP000076761"/>
    </source>
</evidence>
<dbReference type="InterPro" id="IPR038765">
    <property type="entry name" value="Papain-like_cys_pep_sf"/>
</dbReference>
<organism evidence="6 7">
    <name type="scientific">Neolentinus lepideus HHB14362 ss-1</name>
    <dbReference type="NCBI Taxonomy" id="1314782"/>
    <lineage>
        <taxon>Eukaryota</taxon>
        <taxon>Fungi</taxon>
        <taxon>Dikarya</taxon>
        <taxon>Basidiomycota</taxon>
        <taxon>Agaricomycotina</taxon>
        <taxon>Agaricomycetes</taxon>
        <taxon>Gloeophyllales</taxon>
        <taxon>Gloeophyllaceae</taxon>
        <taxon>Neolentinus</taxon>
    </lineage>
</organism>
<evidence type="ECO:0000313" key="6">
    <source>
        <dbReference type="EMBL" id="KZT21004.1"/>
    </source>
</evidence>
<dbReference type="Gene3D" id="3.40.395.10">
    <property type="entry name" value="Adenoviral Proteinase, Chain A"/>
    <property type="match status" value="1"/>
</dbReference>
<feature type="coiled-coil region" evidence="4">
    <location>
        <begin position="428"/>
        <end position="455"/>
    </location>
</feature>
<dbReference type="PANTHER" id="PTHR33096">
    <property type="entry name" value="CXC2 DOMAIN-CONTAINING PROTEIN"/>
    <property type="match status" value="1"/>
</dbReference>
<reference evidence="6 7" key="1">
    <citation type="journal article" date="2016" name="Mol. Biol. Evol.">
        <title>Comparative Genomics of Early-Diverging Mushroom-Forming Fungi Provides Insights into the Origins of Lignocellulose Decay Capabilities.</title>
        <authorList>
            <person name="Nagy L.G."/>
            <person name="Riley R."/>
            <person name="Tritt A."/>
            <person name="Adam C."/>
            <person name="Daum C."/>
            <person name="Floudas D."/>
            <person name="Sun H."/>
            <person name="Yadav J.S."/>
            <person name="Pangilinan J."/>
            <person name="Larsson K.H."/>
            <person name="Matsuura K."/>
            <person name="Barry K."/>
            <person name="Labutti K."/>
            <person name="Kuo R."/>
            <person name="Ohm R.A."/>
            <person name="Bhattacharya S.S."/>
            <person name="Shirouzu T."/>
            <person name="Yoshinaga Y."/>
            <person name="Martin F.M."/>
            <person name="Grigoriev I.V."/>
            <person name="Hibbett D.S."/>
        </authorList>
    </citation>
    <scope>NUCLEOTIDE SEQUENCE [LARGE SCALE GENOMIC DNA]</scope>
    <source>
        <strain evidence="6 7">HHB14362 ss-1</strain>
    </source>
</reference>
<protein>
    <recommendedName>
        <fullName evidence="5">Ubiquitin-like protease family profile domain-containing protein</fullName>
    </recommendedName>
</protein>
<proteinExistence type="inferred from homology"/>
<keyword evidence="7" id="KW-1185">Reference proteome</keyword>
<sequence>MDANVSVPVNDLVCHTASIPSSSIPKCVIPDEEAERLYDRWCNLLPKLVDPLRHYRKATYRTPSTSGHLEMDICQNRTCTKASTRLLCLFWDLSIELLDFYFTLFEQSGDAVTALEAALRTFYAHCGWHMLDVKTEVEQTLDYIIDQVWACVREYSTEQMLPQEECADVLQRRCPACFGGTYYGHAEAEGFNIHVAVDGNFSQCHLRSAGDSPSFYKPEYFIPKEEVNAMGTHIVSQRKKPPNKAYIPKVPDEAVDMCECGHDAADEHKVKTNKDIFDDTGVMALVCKHNIPLFLANIDTPGEQQKYALTLINCLFNILLYNLLPDRITVRLFWSTSIMHAYSHEWSCQLRSKRIWMLDRQAAVIGNELCEDLGDHLKHRLACGVERQSEEAQRELKKCCIAVPVLRQQWELQCEAQMSIQAYAPVRLKKELDVVLGLQSEIDDLERAISAANTNLRKTATSAHSLAILQQLRDSHQKLVSRAEALYTSLNVHDSFPHLEGVDYEFVRVLVLAHDLKINIWKRTITNFLEWDRLNQARTCKTMAKHWPALLAALRKFNKYCDNLQELHMLAWGVPVPSKLPLDLTVLRDDPVLLQDVWIEPCTHAVLPQWLYDANVCIGIHAVLKLDRCVEECWRLGLEANNLCRWFGHELAAVELAVRLPQNAIYVSQLEHHLQIIRLLWQRWENPLVSATVLDHHLSSAVRIALTLAGQSSNAPYHWMPSYHFSDAELSEMGTVIVDEEIVDIPASIADDPASLLLADALEEAVDDDEVTGHAEAMPLGKCMNGCLVLLYSQFVHPEQGNDLAIFSTYLIELIRHDASDEQLWRNVRCLHYWDRGMWIIPLFHPGHHGEISHWTLVVVNWAWRCIFHFDSFADQRIWQDDTQDVMKIIQWLADIALMELRSEGWTCQPLSLTCLQHNAYDCGVWVLASAAAILRRFDGTALPVMHIPALR</sequence>
<evidence type="ECO:0000256" key="2">
    <source>
        <dbReference type="ARBA" id="ARBA00022670"/>
    </source>
</evidence>
<dbReference type="PANTHER" id="PTHR33096:SF1">
    <property type="entry name" value="CXC1-LIKE CYSTEINE CLUSTER ASSOCIATED WITH KDZ TRANSPOSASES DOMAIN-CONTAINING PROTEIN"/>
    <property type="match status" value="1"/>
</dbReference>
<dbReference type="GO" id="GO:0006508">
    <property type="term" value="P:proteolysis"/>
    <property type="evidence" value="ECO:0007669"/>
    <property type="project" value="UniProtKB-KW"/>
</dbReference>
<keyword evidence="3" id="KW-0378">Hydrolase</keyword>
<evidence type="ECO:0000259" key="5">
    <source>
        <dbReference type="PROSITE" id="PS50600"/>
    </source>
</evidence>
<keyword evidence="2" id="KW-0645">Protease</keyword>
<dbReference type="SUPFAM" id="SSF54001">
    <property type="entry name" value="Cysteine proteinases"/>
    <property type="match status" value="1"/>
</dbReference>
<dbReference type="Proteomes" id="UP000076761">
    <property type="component" value="Unassembled WGS sequence"/>
</dbReference>
<dbReference type="Pfam" id="PF02902">
    <property type="entry name" value="Peptidase_C48"/>
    <property type="match status" value="1"/>
</dbReference>